<dbReference type="AlphaFoldDB" id="A0A2M6WAN6"/>
<comment type="subunit">
    <text evidence="3">Heptamer of 7 subunits arranged in a ring. Interacts with the chaperonin GroEL.</text>
</comment>
<dbReference type="NCBIfam" id="NF001531">
    <property type="entry name" value="PRK00364.2-2"/>
    <property type="match status" value="1"/>
</dbReference>
<dbReference type="PANTHER" id="PTHR10772:SF58">
    <property type="entry name" value="CO-CHAPERONIN GROES"/>
    <property type="match status" value="1"/>
</dbReference>
<comment type="subcellular location">
    <subcellularLocation>
        <location evidence="3">Cytoplasm</location>
    </subcellularLocation>
</comment>
<accession>A0A2M6WAN6</accession>
<dbReference type="EMBL" id="PFBP01000028">
    <property type="protein sequence ID" value="PIT89847.1"/>
    <property type="molecule type" value="Genomic_DNA"/>
</dbReference>
<dbReference type="FunFam" id="2.30.33.40:FF:000001">
    <property type="entry name" value="10 kDa chaperonin"/>
    <property type="match status" value="1"/>
</dbReference>
<evidence type="ECO:0000256" key="1">
    <source>
        <dbReference type="ARBA" id="ARBA00006975"/>
    </source>
</evidence>
<comment type="similarity">
    <text evidence="1 3 4">Belongs to the GroES chaperonin family.</text>
</comment>
<protein>
    <recommendedName>
        <fullName evidence="3">Co-chaperonin GroES</fullName>
    </recommendedName>
    <alternativeName>
        <fullName evidence="3">10 kDa chaperonin</fullName>
    </alternativeName>
    <alternativeName>
        <fullName evidence="3">Chaperonin-10</fullName>
        <shortName evidence="3">Cpn10</shortName>
    </alternativeName>
</protein>
<dbReference type="Pfam" id="PF00166">
    <property type="entry name" value="Cpn10"/>
    <property type="match status" value="1"/>
</dbReference>
<dbReference type="PANTHER" id="PTHR10772">
    <property type="entry name" value="10 KDA HEAT SHOCK PROTEIN"/>
    <property type="match status" value="1"/>
</dbReference>
<evidence type="ECO:0000313" key="5">
    <source>
        <dbReference type="EMBL" id="PIT89847.1"/>
    </source>
</evidence>
<dbReference type="GO" id="GO:0051087">
    <property type="term" value="F:protein-folding chaperone binding"/>
    <property type="evidence" value="ECO:0007669"/>
    <property type="project" value="TreeGrafter"/>
</dbReference>
<dbReference type="InterPro" id="IPR037124">
    <property type="entry name" value="Chaperonin_GroES_sf"/>
</dbReference>
<dbReference type="CDD" id="cd00320">
    <property type="entry name" value="cpn10"/>
    <property type="match status" value="1"/>
</dbReference>
<dbReference type="SMART" id="SM00883">
    <property type="entry name" value="Cpn10"/>
    <property type="match status" value="1"/>
</dbReference>
<dbReference type="InterPro" id="IPR020818">
    <property type="entry name" value="Chaperonin_GroES"/>
</dbReference>
<gene>
    <name evidence="3" type="primary">groES</name>
    <name evidence="3" type="synonym">groS</name>
    <name evidence="5" type="ORF">COU23_01720</name>
</gene>
<comment type="caution">
    <text evidence="5">The sequence shown here is derived from an EMBL/GenBank/DDBJ whole genome shotgun (WGS) entry which is preliminary data.</text>
</comment>
<dbReference type="SUPFAM" id="SSF50129">
    <property type="entry name" value="GroES-like"/>
    <property type="match status" value="1"/>
</dbReference>
<dbReference type="GO" id="GO:0044183">
    <property type="term" value="F:protein folding chaperone"/>
    <property type="evidence" value="ECO:0007669"/>
    <property type="project" value="InterPro"/>
</dbReference>
<proteinExistence type="inferred from homology"/>
<dbReference type="Proteomes" id="UP000231464">
    <property type="component" value="Unassembled WGS sequence"/>
</dbReference>
<evidence type="ECO:0000313" key="6">
    <source>
        <dbReference type="Proteomes" id="UP000231464"/>
    </source>
</evidence>
<keyword evidence="3" id="KW-0963">Cytoplasm</keyword>
<evidence type="ECO:0000256" key="4">
    <source>
        <dbReference type="RuleBase" id="RU000535"/>
    </source>
</evidence>
<dbReference type="GO" id="GO:0046872">
    <property type="term" value="F:metal ion binding"/>
    <property type="evidence" value="ECO:0007669"/>
    <property type="project" value="TreeGrafter"/>
</dbReference>
<dbReference type="PRINTS" id="PR00297">
    <property type="entry name" value="CHAPERONIN10"/>
</dbReference>
<evidence type="ECO:0000256" key="3">
    <source>
        <dbReference type="HAMAP-Rule" id="MF_00580"/>
    </source>
</evidence>
<name>A0A2M6WAN6_9BACT</name>
<dbReference type="GO" id="GO:0005737">
    <property type="term" value="C:cytoplasm"/>
    <property type="evidence" value="ECO:0007669"/>
    <property type="project" value="UniProtKB-SubCell"/>
</dbReference>
<keyword evidence="2 3" id="KW-0143">Chaperone</keyword>
<dbReference type="GO" id="GO:0051082">
    <property type="term" value="F:unfolded protein binding"/>
    <property type="evidence" value="ECO:0007669"/>
    <property type="project" value="TreeGrafter"/>
</dbReference>
<evidence type="ECO:0000256" key="2">
    <source>
        <dbReference type="ARBA" id="ARBA00023186"/>
    </source>
</evidence>
<dbReference type="Gene3D" id="2.30.33.40">
    <property type="entry name" value="GroES chaperonin"/>
    <property type="match status" value="1"/>
</dbReference>
<dbReference type="GO" id="GO:0005524">
    <property type="term" value="F:ATP binding"/>
    <property type="evidence" value="ECO:0007669"/>
    <property type="project" value="InterPro"/>
</dbReference>
<sequence>MLKPLTDHLLVKPLKEGAKAGIIVPETEKEKPERGEVVAVGPGRILDNGNRLPMSIKVGDKILFRKYAPDEFKIDGDAFLILSESDVIGIIN</sequence>
<reference evidence="6" key="1">
    <citation type="submission" date="2017-09" db="EMBL/GenBank/DDBJ databases">
        <title>Depth-based differentiation of microbial function through sediment-hosted aquifers and enrichment of novel symbionts in the deep terrestrial subsurface.</title>
        <authorList>
            <person name="Probst A.J."/>
            <person name="Ladd B."/>
            <person name="Jarett J.K."/>
            <person name="Geller-Mcgrath D.E."/>
            <person name="Sieber C.M.K."/>
            <person name="Emerson J.B."/>
            <person name="Anantharaman K."/>
            <person name="Thomas B.C."/>
            <person name="Malmstrom R."/>
            <person name="Stieglmeier M."/>
            <person name="Klingl A."/>
            <person name="Woyke T."/>
            <person name="Ryan C.M."/>
            <person name="Banfield J.F."/>
        </authorList>
    </citation>
    <scope>NUCLEOTIDE SEQUENCE [LARGE SCALE GENOMIC DNA]</scope>
</reference>
<dbReference type="NCBIfam" id="NF001533">
    <property type="entry name" value="PRK00364.2-4"/>
    <property type="match status" value="1"/>
</dbReference>
<dbReference type="InterPro" id="IPR011032">
    <property type="entry name" value="GroES-like_sf"/>
</dbReference>
<dbReference type="HAMAP" id="MF_00580">
    <property type="entry name" value="CH10"/>
    <property type="match status" value="1"/>
</dbReference>
<comment type="function">
    <text evidence="3 4">Together with the chaperonin GroEL, plays an essential role in assisting protein folding. The GroEL-GroES system forms a nano-cage that allows encapsulation of the non-native substrate proteins and provides a physical environment optimized to promote and accelerate protein folding. GroES binds to the apical surface of the GroEL ring, thereby capping the opening of the GroEL channel.</text>
</comment>
<organism evidence="5 6">
    <name type="scientific">Candidatus Kuenenbacteria bacterium CG10_big_fil_rev_8_21_14_0_10_36_11</name>
    <dbReference type="NCBI Taxonomy" id="1974618"/>
    <lineage>
        <taxon>Bacteria</taxon>
        <taxon>Candidatus Kueneniibacteriota</taxon>
    </lineage>
</organism>